<comment type="caution">
    <text evidence="2">The sequence shown here is derived from an EMBL/GenBank/DDBJ whole genome shotgun (WGS) entry which is preliminary data.</text>
</comment>
<dbReference type="AlphaFoldDB" id="A0A2A4K9V5"/>
<keyword evidence="1" id="KW-0812">Transmembrane</keyword>
<keyword evidence="1" id="KW-1133">Transmembrane helix</keyword>
<proteinExistence type="predicted"/>
<sequence length="330" mass="36194">MQVYPFIRFMRIKNTISPLKPTTIGPLGDVIVRANKRSREEIKQRNTYRPLQTIIRHCGHYLVPVASQPPSKMVAIYFLLSLIAALVAAEHTGAYSSPQYAKKMYPKKGYDTNALLPREKPPVLFKDEQTESESIARFDYGNDTAQYGRSSFMDAAGSFLSGTGGQVVTSMARDFIARSTGSSQVGFDCASQVLSLNLTNLVILIVLKALILAAGFFGAGAWKGGHDYGRSLDDNKNATYITEDEILLYLSYLAGQQKKDYGCLYLLSCQKPQQAGLYSSGAELLLQGARIVQGDSVDLEPYAEVSMGIKQAAEWGAGGMNCETRYKCGE</sequence>
<reference evidence="2" key="1">
    <citation type="submission" date="2017-09" db="EMBL/GenBank/DDBJ databases">
        <title>Contemporary evolution of a Lepidopteran species, Heliothis virescens, in response to modern agricultural practices.</title>
        <authorList>
            <person name="Fritz M.L."/>
            <person name="Deyonke A.M."/>
            <person name="Papanicolaou A."/>
            <person name="Micinski S."/>
            <person name="Westbrook J."/>
            <person name="Gould F."/>
        </authorList>
    </citation>
    <scope>NUCLEOTIDE SEQUENCE [LARGE SCALE GENOMIC DNA]</scope>
    <source>
        <strain evidence="2">HvINT-</strain>
        <tissue evidence="2">Whole body</tissue>
    </source>
</reference>
<gene>
    <name evidence="2" type="ORF">B5V51_6101</name>
</gene>
<protein>
    <submittedName>
        <fullName evidence="2">Uncharacterized protein</fullName>
    </submittedName>
</protein>
<keyword evidence="1" id="KW-0472">Membrane</keyword>
<dbReference type="EMBL" id="NWSH01000028">
    <property type="protein sequence ID" value="PCG80563.1"/>
    <property type="molecule type" value="Genomic_DNA"/>
</dbReference>
<feature type="transmembrane region" description="Helical" evidence="1">
    <location>
        <begin position="201"/>
        <end position="222"/>
    </location>
</feature>
<name>A0A2A4K9V5_HELVI</name>
<evidence type="ECO:0000256" key="1">
    <source>
        <dbReference type="SAM" id="Phobius"/>
    </source>
</evidence>
<accession>A0A2A4K9V5</accession>
<evidence type="ECO:0000313" key="2">
    <source>
        <dbReference type="EMBL" id="PCG80563.1"/>
    </source>
</evidence>
<feature type="transmembrane region" description="Helical" evidence="1">
    <location>
        <begin position="74"/>
        <end position="95"/>
    </location>
</feature>
<organism evidence="2">
    <name type="scientific">Heliothis virescens</name>
    <name type="common">Tobacco budworm moth</name>
    <dbReference type="NCBI Taxonomy" id="7102"/>
    <lineage>
        <taxon>Eukaryota</taxon>
        <taxon>Metazoa</taxon>
        <taxon>Ecdysozoa</taxon>
        <taxon>Arthropoda</taxon>
        <taxon>Hexapoda</taxon>
        <taxon>Insecta</taxon>
        <taxon>Pterygota</taxon>
        <taxon>Neoptera</taxon>
        <taxon>Endopterygota</taxon>
        <taxon>Lepidoptera</taxon>
        <taxon>Glossata</taxon>
        <taxon>Ditrysia</taxon>
        <taxon>Noctuoidea</taxon>
        <taxon>Noctuidae</taxon>
        <taxon>Heliothinae</taxon>
        <taxon>Heliothis</taxon>
    </lineage>
</organism>